<name>E1YFS8_9BACT</name>
<dbReference type="InterPro" id="IPR019201">
    <property type="entry name" value="DUF2065"/>
</dbReference>
<dbReference type="Pfam" id="PF09838">
    <property type="entry name" value="DUF2065"/>
    <property type="match status" value="1"/>
</dbReference>
<proteinExistence type="predicted"/>
<gene>
    <name evidence="1" type="ORF">N47_J04030</name>
</gene>
<dbReference type="AlphaFoldDB" id="E1YFS8"/>
<protein>
    <submittedName>
        <fullName evidence="1">Uncharacterized protein</fullName>
    </submittedName>
</protein>
<reference evidence="1" key="1">
    <citation type="journal article" date="2011" name="Environ. Microbiol.">
        <title>Genomic insights into the metabolic potential of the polycyclic aromatic hydrocarbon degrading sulfate-reducing Deltaproteobacterium N47.</title>
        <authorList>
            <person name="Bergmann F."/>
            <person name="Selesi D."/>
            <person name="Weinmaier T."/>
            <person name="Tischler P."/>
            <person name="Rattei T."/>
            <person name="Meckenstock R.U."/>
        </authorList>
    </citation>
    <scope>NUCLEOTIDE SEQUENCE</scope>
</reference>
<sequence length="62" mass="7404">MESISQKKQLNHQFKFRGPLYFAFPEKMKQWIIKILGMDEGSLRWMGLFLSGGNRRVFVIRL</sequence>
<accession>E1YFS8</accession>
<organism evidence="1">
    <name type="scientific">uncultured Desulfobacterium sp</name>
    <dbReference type="NCBI Taxonomy" id="201089"/>
    <lineage>
        <taxon>Bacteria</taxon>
        <taxon>Pseudomonadati</taxon>
        <taxon>Thermodesulfobacteriota</taxon>
        <taxon>Desulfobacteria</taxon>
        <taxon>Desulfobacterales</taxon>
        <taxon>Desulfobacteriaceae</taxon>
        <taxon>Desulfobacterium</taxon>
        <taxon>environmental samples</taxon>
    </lineage>
</organism>
<evidence type="ECO:0000313" key="1">
    <source>
        <dbReference type="EMBL" id="CBX29422.1"/>
    </source>
</evidence>
<dbReference type="EMBL" id="FR695872">
    <property type="protein sequence ID" value="CBX29422.1"/>
    <property type="molecule type" value="Genomic_DNA"/>
</dbReference>